<dbReference type="InterPro" id="IPR001238">
    <property type="entry name" value="DNA-binding_RecF"/>
</dbReference>
<protein>
    <recommendedName>
        <fullName evidence="6">DNA replication and repair protein RecF</fullName>
    </recommendedName>
</protein>
<name>A0AAW9RKV0_9GAMM</name>
<comment type="function">
    <text evidence="6">The RecF protein is involved in DNA metabolism; it is required for DNA replication and normal SOS inducibility. RecF binds preferentially to single-stranded, linear DNA. It also seems to bind ATP.</text>
</comment>
<organism evidence="8 9">
    <name type="scientific">Elongatibacter sediminis</name>
    <dbReference type="NCBI Taxonomy" id="3119006"/>
    <lineage>
        <taxon>Bacteria</taxon>
        <taxon>Pseudomonadati</taxon>
        <taxon>Pseudomonadota</taxon>
        <taxon>Gammaproteobacteria</taxon>
        <taxon>Chromatiales</taxon>
        <taxon>Wenzhouxiangellaceae</taxon>
        <taxon>Elongatibacter</taxon>
    </lineage>
</organism>
<dbReference type="Pfam" id="PF02463">
    <property type="entry name" value="SMC_N"/>
    <property type="match status" value="1"/>
</dbReference>
<evidence type="ECO:0000256" key="3">
    <source>
        <dbReference type="ARBA" id="ARBA00022741"/>
    </source>
</evidence>
<comment type="caution">
    <text evidence="8">The sequence shown here is derived from an EMBL/GenBank/DDBJ whole genome shotgun (WGS) entry which is preliminary data.</text>
</comment>
<dbReference type="GO" id="GO:0003697">
    <property type="term" value="F:single-stranded DNA binding"/>
    <property type="evidence" value="ECO:0007669"/>
    <property type="project" value="UniProtKB-UniRule"/>
</dbReference>
<dbReference type="PANTHER" id="PTHR32182:SF0">
    <property type="entry name" value="DNA REPLICATION AND REPAIR PROTEIN RECF"/>
    <property type="match status" value="1"/>
</dbReference>
<evidence type="ECO:0000256" key="2">
    <source>
        <dbReference type="ARBA" id="ARBA00022705"/>
    </source>
</evidence>
<dbReference type="GO" id="GO:0006260">
    <property type="term" value="P:DNA replication"/>
    <property type="evidence" value="ECO:0007669"/>
    <property type="project" value="UniProtKB-UniRule"/>
</dbReference>
<keyword evidence="5 6" id="KW-0238">DNA-binding</keyword>
<feature type="binding site" evidence="6">
    <location>
        <begin position="30"/>
        <end position="37"/>
    </location>
    <ligand>
        <name>ATP</name>
        <dbReference type="ChEBI" id="CHEBI:30616"/>
    </ligand>
</feature>
<dbReference type="InterPro" id="IPR027417">
    <property type="entry name" value="P-loop_NTPase"/>
</dbReference>
<evidence type="ECO:0000256" key="1">
    <source>
        <dbReference type="ARBA" id="ARBA00022490"/>
    </source>
</evidence>
<keyword evidence="9" id="KW-1185">Reference proteome</keyword>
<dbReference type="InterPro" id="IPR003395">
    <property type="entry name" value="RecF/RecN/SMC_N"/>
</dbReference>
<sequence>MHITHLRITNFRNIADADIEPHPRVNVFHGANGAGKTSVLEAVFMVSRGKSFRTVRSEELIGPESGVFRIFLGLDRDGESHRLGLERDGRQWKARRDGQDVTVLSELSRGFPVVLMEPNSHELVSGSPDARRRFLDWGVFHVEPEYLEWWRRYARALKQRNAALRGNDERLLDGLDELVAAAGSALSEMRARYVGRLDALVGDSLQDDRAALTDIALSYEAGWREDSLLEALRRTRQRDREQGSTSQGPHRAEVAILRDGQRVRTVLSRGEQKALAAALLLSQARLLAEEGQAPVILLDDLASEFDGPHLENVLETAVRYAPQVWVTGVEPLAVAHPHTVFHVEHGALRKMV</sequence>
<dbReference type="NCBIfam" id="TIGR00611">
    <property type="entry name" value="recf"/>
    <property type="match status" value="1"/>
</dbReference>
<keyword evidence="1 6" id="KW-0963">Cytoplasm</keyword>
<evidence type="ECO:0000256" key="5">
    <source>
        <dbReference type="ARBA" id="ARBA00023125"/>
    </source>
</evidence>
<dbReference type="Gene3D" id="1.20.1050.90">
    <property type="entry name" value="RecF/RecN/SMC, N-terminal domain"/>
    <property type="match status" value="1"/>
</dbReference>
<accession>A0AAW9RKV0</accession>
<keyword evidence="6" id="KW-0234">DNA repair</keyword>
<evidence type="ECO:0000256" key="4">
    <source>
        <dbReference type="ARBA" id="ARBA00022840"/>
    </source>
</evidence>
<dbReference type="PANTHER" id="PTHR32182">
    <property type="entry name" value="DNA REPLICATION AND REPAIR PROTEIN RECF"/>
    <property type="match status" value="1"/>
</dbReference>
<keyword evidence="6" id="KW-0742">SOS response</keyword>
<dbReference type="SUPFAM" id="SSF52540">
    <property type="entry name" value="P-loop containing nucleoside triphosphate hydrolases"/>
    <property type="match status" value="1"/>
</dbReference>
<feature type="domain" description="RecF/RecN/SMC N-terminal" evidence="7">
    <location>
        <begin position="3"/>
        <end position="331"/>
    </location>
</feature>
<dbReference type="GO" id="GO:0005737">
    <property type="term" value="C:cytoplasm"/>
    <property type="evidence" value="ECO:0007669"/>
    <property type="project" value="UniProtKB-SubCell"/>
</dbReference>
<keyword evidence="6" id="KW-0227">DNA damage</keyword>
<dbReference type="AlphaFoldDB" id="A0AAW9RKV0"/>
<evidence type="ECO:0000259" key="7">
    <source>
        <dbReference type="Pfam" id="PF02463"/>
    </source>
</evidence>
<keyword evidence="4 6" id="KW-0067">ATP-binding</keyword>
<comment type="similarity">
    <text evidence="6">Belongs to the RecF family.</text>
</comment>
<dbReference type="RefSeq" id="WP_354696036.1">
    <property type="nucleotide sequence ID" value="NZ_JAZHOG010000009.1"/>
</dbReference>
<dbReference type="GO" id="GO:0005524">
    <property type="term" value="F:ATP binding"/>
    <property type="evidence" value="ECO:0007669"/>
    <property type="project" value="UniProtKB-UniRule"/>
</dbReference>
<keyword evidence="3 6" id="KW-0547">Nucleotide-binding</keyword>
<reference evidence="8 9" key="1">
    <citation type="submission" date="2024-02" db="EMBL/GenBank/DDBJ databases">
        <title>A novel Wenzhouxiangellaceae bacterium, isolated from coastal sediments.</title>
        <authorList>
            <person name="Du Z.-J."/>
            <person name="Ye Y.-Q."/>
            <person name="Zhang X.-Y."/>
        </authorList>
    </citation>
    <scope>NUCLEOTIDE SEQUENCE [LARGE SCALE GENOMIC DNA]</scope>
    <source>
        <strain evidence="8 9">CH-27</strain>
    </source>
</reference>
<dbReference type="GO" id="GO:0009432">
    <property type="term" value="P:SOS response"/>
    <property type="evidence" value="ECO:0007669"/>
    <property type="project" value="UniProtKB-UniRule"/>
</dbReference>
<gene>
    <name evidence="6 8" type="primary">recF</name>
    <name evidence="8" type="ORF">V3330_13855</name>
</gene>
<dbReference type="InterPro" id="IPR042174">
    <property type="entry name" value="RecF_2"/>
</dbReference>
<keyword evidence="2 6" id="KW-0235">DNA replication</keyword>
<evidence type="ECO:0000313" key="9">
    <source>
        <dbReference type="Proteomes" id="UP001359886"/>
    </source>
</evidence>
<proteinExistence type="inferred from homology"/>
<dbReference type="Proteomes" id="UP001359886">
    <property type="component" value="Unassembled WGS sequence"/>
</dbReference>
<dbReference type="HAMAP" id="MF_00365">
    <property type="entry name" value="RecF"/>
    <property type="match status" value="1"/>
</dbReference>
<evidence type="ECO:0000313" key="8">
    <source>
        <dbReference type="EMBL" id="MEJ8568713.1"/>
    </source>
</evidence>
<comment type="subcellular location">
    <subcellularLocation>
        <location evidence="6">Cytoplasm</location>
    </subcellularLocation>
</comment>
<dbReference type="GO" id="GO:0006302">
    <property type="term" value="P:double-strand break repair"/>
    <property type="evidence" value="ECO:0007669"/>
    <property type="project" value="TreeGrafter"/>
</dbReference>
<dbReference type="EMBL" id="JAZHOG010000009">
    <property type="protein sequence ID" value="MEJ8568713.1"/>
    <property type="molecule type" value="Genomic_DNA"/>
</dbReference>
<dbReference type="Gene3D" id="3.40.50.300">
    <property type="entry name" value="P-loop containing nucleotide triphosphate hydrolases"/>
    <property type="match status" value="1"/>
</dbReference>
<dbReference type="GO" id="GO:0000731">
    <property type="term" value="P:DNA synthesis involved in DNA repair"/>
    <property type="evidence" value="ECO:0007669"/>
    <property type="project" value="TreeGrafter"/>
</dbReference>
<evidence type="ECO:0000256" key="6">
    <source>
        <dbReference type="HAMAP-Rule" id="MF_00365"/>
    </source>
</evidence>